<reference evidence="4" key="1">
    <citation type="journal article" date="2017" name="Plant J.">
        <title>The pomegranate (Punica granatum L.) genome and the genomics of punicalagin biosynthesis.</title>
        <authorList>
            <person name="Qin G."/>
            <person name="Xu C."/>
            <person name="Ming R."/>
            <person name="Tang H."/>
            <person name="Guyot R."/>
            <person name="Kramer E.M."/>
            <person name="Hu Y."/>
            <person name="Yi X."/>
            <person name="Qi Y."/>
            <person name="Xu X."/>
            <person name="Gao Z."/>
            <person name="Pan H."/>
            <person name="Jian J."/>
            <person name="Tian Y."/>
            <person name="Yue Z."/>
            <person name="Xu Y."/>
        </authorList>
    </citation>
    <scope>NUCLEOTIDE SEQUENCE [LARGE SCALE GENOMIC DNA]</scope>
    <source>
        <strain evidence="4">cv. Dabenzi</strain>
    </source>
</reference>
<gene>
    <name evidence="2" type="ORF">CDL15_Pgr025593</name>
    <name evidence="3" type="ORF">CRG98_011484</name>
</gene>
<dbReference type="Proteomes" id="UP000233551">
    <property type="component" value="Unassembled WGS sequence"/>
</dbReference>
<organism evidence="2 4">
    <name type="scientific">Punica granatum</name>
    <name type="common">Pomegranate</name>
    <dbReference type="NCBI Taxonomy" id="22663"/>
    <lineage>
        <taxon>Eukaryota</taxon>
        <taxon>Viridiplantae</taxon>
        <taxon>Streptophyta</taxon>
        <taxon>Embryophyta</taxon>
        <taxon>Tracheophyta</taxon>
        <taxon>Spermatophyta</taxon>
        <taxon>Magnoliopsida</taxon>
        <taxon>eudicotyledons</taxon>
        <taxon>Gunneridae</taxon>
        <taxon>Pentapetalae</taxon>
        <taxon>rosids</taxon>
        <taxon>malvids</taxon>
        <taxon>Myrtales</taxon>
        <taxon>Lythraceae</taxon>
        <taxon>Punica</taxon>
    </lineage>
</organism>
<name>A0A218WA53_PUNGR</name>
<keyword evidence="5" id="KW-1185">Reference proteome</keyword>
<dbReference type="AlphaFoldDB" id="A0A218WA53"/>
<feature type="region of interest" description="Disordered" evidence="1">
    <location>
        <begin position="1"/>
        <end position="25"/>
    </location>
</feature>
<dbReference type="Proteomes" id="UP000197138">
    <property type="component" value="Unassembled WGS sequence"/>
</dbReference>
<dbReference type="EMBL" id="MTKT01004810">
    <property type="protein sequence ID" value="OWM69744.1"/>
    <property type="molecule type" value="Genomic_DNA"/>
</dbReference>
<evidence type="ECO:0000313" key="5">
    <source>
        <dbReference type="Proteomes" id="UP000233551"/>
    </source>
</evidence>
<comment type="caution">
    <text evidence="2">The sequence shown here is derived from an EMBL/GenBank/DDBJ whole genome shotgun (WGS) entry which is preliminary data.</text>
</comment>
<evidence type="ECO:0000313" key="2">
    <source>
        <dbReference type="EMBL" id="OWM69744.1"/>
    </source>
</evidence>
<dbReference type="EMBL" id="PGOL01000570">
    <property type="protein sequence ID" value="PKI68185.1"/>
    <property type="molecule type" value="Genomic_DNA"/>
</dbReference>
<reference evidence="2" key="2">
    <citation type="submission" date="2017-06" db="EMBL/GenBank/DDBJ databases">
        <title>The pomegranate genome and the genomics of punicalagin biosynthesis.</title>
        <authorList>
            <person name="Xu C."/>
        </authorList>
    </citation>
    <scope>NUCLEOTIDE SEQUENCE [LARGE SCALE GENOMIC DNA]</scope>
    <source>
        <tissue evidence="2">Fresh leaf</tissue>
    </source>
</reference>
<reference evidence="3 5" key="3">
    <citation type="submission" date="2017-11" db="EMBL/GenBank/DDBJ databases">
        <title>De-novo sequencing of pomegranate (Punica granatum L.) genome.</title>
        <authorList>
            <person name="Akparov Z."/>
            <person name="Amiraslanov A."/>
            <person name="Hajiyeva S."/>
            <person name="Abbasov M."/>
            <person name="Kaur K."/>
            <person name="Hamwieh A."/>
            <person name="Solovyev V."/>
            <person name="Salamov A."/>
            <person name="Braich B."/>
            <person name="Kosarev P."/>
            <person name="Mahmoud A."/>
            <person name="Hajiyev E."/>
            <person name="Babayeva S."/>
            <person name="Izzatullayeva V."/>
            <person name="Mammadov A."/>
            <person name="Mammadov A."/>
            <person name="Sharifova S."/>
            <person name="Ojaghi J."/>
            <person name="Eynullazada K."/>
            <person name="Bayramov B."/>
            <person name="Abdulazimova A."/>
            <person name="Shahmuradov I."/>
        </authorList>
    </citation>
    <scope>NUCLEOTIDE SEQUENCE [LARGE SCALE GENOMIC DNA]</scope>
    <source>
        <strain evidence="3">AG2017</strain>
        <strain evidence="5">cv. AG2017</strain>
        <tissue evidence="3">Leaf</tissue>
    </source>
</reference>
<proteinExistence type="predicted"/>
<protein>
    <submittedName>
        <fullName evidence="2">Uncharacterized protein</fullName>
    </submittedName>
</protein>
<accession>A0A218WA53</accession>
<evidence type="ECO:0000313" key="3">
    <source>
        <dbReference type="EMBL" id="PKI68185.1"/>
    </source>
</evidence>
<evidence type="ECO:0000313" key="4">
    <source>
        <dbReference type="Proteomes" id="UP000197138"/>
    </source>
</evidence>
<evidence type="ECO:0000256" key="1">
    <source>
        <dbReference type="SAM" id="MobiDB-lite"/>
    </source>
</evidence>
<sequence>MGNGRDQAPTHEPQQGDARRGSERLALGWQAPLNLTMSVRFRHGDARSSLIVPRAAKRKLVIDSRAQVGQRRRW</sequence>